<reference evidence="9 10" key="1">
    <citation type="submission" date="2020-08" db="EMBL/GenBank/DDBJ databases">
        <title>Sphingobacterium sp. DN04309 isolated from aquaculture water.</title>
        <authorList>
            <person name="Zhang M."/>
        </authorList>
    </citation>
    <scope>NUCLEOTIDE SEQUENCE [LARGE SCALE GENOMIC DNA]</scope>
    <source>
        <strain evidence="9 10">DN04309</strain>
    </source>
</reference>
<evidence type="ECO:0000256" key="5">
    <source>
        <dbReference type="ARBA" id="ARBA00023237"/>
    </source>
</evidence>
<protein>
    <submittedName>
        <fullName evidence="9">RagB/SusD family nutrient uptake outer membrane protein</fullName>
    </submittedName>
</protein>
<dbReference type="Proteomes" id="UP000651271">
    <property type="component" value="Unassembled WGS sequence"/>
</dbReference>
<feature type="compositionally biased region" description="Polar residues" evidence="6">
    <location>
        <begin position="526"/>
        <end position="543"/>
    </location>
</feature>
<dbReference type="RefSeq" id="WP_190301503.1">
    <property type="nucleotide sequence ID" value="NZ_JACOIJ010000004.1"/>
</dbReference>
<keyword evidence="3" id="KW-0732">Signal</keyword>
<evidence type="ECO:0000259" key="8">
    <source>
        <dbReference type="Pfam" id="PF14322"/>
    </source>
</evidence>
<evidence type="ECO:0000313" key="9">
    <source>
        <dbReference type="EMBL" id="MBD1428706.1"/>
    </source>
</evidence>
<sequence>MKKINKVLSAVAVLGAGLFFHSCTDLTENVYSSINENSFYNNKREVMQAALRPFTHMQAWLAPTGQSGYYYHSELSADQLAWPQKGRHGYDSGDHIRQHYHTWTSNESRLRNVWTLMWGGVGYVNNAIADIESLDVTKVQGLTEEERDVIVSQLKVLRAFHYIKIMDLWGNVPIATKVADPINPETQSRSEVFDFIHQELVDNVENLPLTSASNIGQVSRAAGYAMLSELYLNAQKWKGQAMWDECIAVSDKIINGQGGGIGGTPKLSPDINSLFSNTNSANPESLFQFQFSREAGFTFDWAGFFFGYDYMKEVLKVGYGGWNALVVIPSAFDAYGEEDLRKKDWFLFGPQYKYGTTTPVLGTEEYSGKPLVFVNSIRRESEGDRTSQGSMTEGEENSGARFHKYKSGTLDDPNYWENDYIIYRLTEIYFNKAEAIMRKNNGSANAEAVSLINESRKRAFAEDDWTANQYTTATLTLDELLKERGREFIFEGKRRTDLIRFGKYTTASWWDHTPSNDPNRELFPVPNNQLSINPNLKQNPGYE</sequence>
<evidence type="ECO:0000313" key="10">
    <source>
        <dbReference type="Proteomes" id="UP000651271"/>
    </source>
</evidence>
<keyword evidence="5" id="KW-0998">Cell outer membrane</keyword>
<feature type="domain" description="RagB/SusD" evidence="7">
    <location>
        <begin position="284"/>
        <end position="542"/>
    </location>
</feature>
<comment type="similarity">
    <text evidence="2">Belongs to the SusD family.</text>
</comment>
<comment type="caution">
    <text evidence="9">The sequence shown here is derived from an EMBL/GenBank/DDBJ whole genome shotgun (WGS) entry which is preliminary data.</text>
</comment>
<accession>A0ABR7YBM9</accession>
<evidence type="ECO:0000256" key="3">
    <source>
        <dbReference type="ARBA" id="ARBA00022729"/>
    </source>
</evidence>
<name>A0ABR7YBM9_9SPHI</name>
<dbReference type="EMBL" id="JACOIJ010000004">
    <property type="protein sequence ID" value="MBD1428706.1"/>
    <property type="molecule type" value="Genomic_DNA"/>
</dbReference>
<dbReference type="InterPro" id="IPR011990">
    <property type="entry name" value="TPR-like_helical_dom_sf"/>
</dbReference>
<evidence type="ECO:0000256" key="4">
    <source>
        <dbReference type="ARBA" id="ARBA00023136"/>
    </source>
</evidence>
<evidence type="ECO:0000259" key="7">
    <source>
        <dbReference type="Pfam" id="PF07980"/>
    </source>
</evidence>
<keyword evidence="10" id="KW-1185">Reference proteome</keyword>
<comment type="subcellular location">
    <subcellularLocation>
        <location evidence="1">Cell outer membrane</location>
    </subcellularLocation>
</comment>
<dbReference type="SUPFAM" id="SSF48452">
    <property type="entry name" value="TPR-like"/>
    <property type="match status" value="1"/>
</dbReference>
<feature type="domain" description="SusD-like N-terminal" evidence="8">
    <location>
        <begin position="57"/>
        <end position="232"/>
    </location>
</feature>
<dbReference type="Gene3D" id="1.25.40.390">
    <property type="match status" value="1"/>
</dbReference>
<dbReference type="InterPro" id="IPR012944">
    <property type="entry name" value="SusD_RagB_dom"/>
</dbReference>
<feature type="region of interest" description="Disordered" evidence="6">
    <location>
        <begin position="524"/>
        <end position="543"/>
    </location>
</feature>
<dbReference type="Pfam" id="PF07980">
    <property type="entry name" value="SusD_RagB"/>
    <property type="match status" value="1"/>
</dbReference>
<evidence type="ECO:0000256" key="1">
    <source>
        <dbReference type="ARBA" id="ARBA00004442"/>
    </source>
</evidence>
<organism evidence="9 10">
    <name type="scientific">Sphingobacterium litopenaei</name>
    <dbReference type="NCBI Taxonomy" id="2763500"/>
    <lineage>
        <taxon>Bacteria</taxon>
        <taxon>Pseudomonadati</taxon>
        <taxon>Bacteroidota</taxon>
        <taxon>Sphingobacteriia</taxon>
        <taxon>Sphingobacteriales</taxon>
        <taxon>Sphingobacteriaceae</taxon>
        <taxon>Sphingobacterium</taxon>
    </lineage>
</organism>
<proteinExistence type="inferred from homology"/>
<evidence type="ECO:0000256" key="2">
    <source>
        <dbReference type="ARBA" id="ARBA00006275"/>
    </source>
</evidence>
<gene>
    <name evidence="9" type="ORF">H8B04_03825</name>
</gene>
<keyword evidence="4" id="KW-0472">Membrane</keyword>
<dbReference type="Pfam" id="PF14322">
    <property type="entry name" value="SusD-like_3"/>
    <property type="match status" value="1"/>
</dbReference>
<dbReference type="InterPro" id="IPR033985">
    <property type="entry name" value="SusD-like_N"/>
</dbReference>
<evidence type="ECO:0000256" key="6">
    <source>
        <dbReference type="SAM" id="MobiDB-lite"/>
    </source>
</evidence>